<evidence type="ECO:0000313" key="1">
    <source>
        <dbReference type="EMBL" id="TDL25315.1"/>
    </source>
</evidence>
<keyword evidence="2" id="KW-1185">Reference proteome</keyword>
<dbReference type="VEuPathDB" id="FungiDB:BD410DRAFT_889435"/>
<dbReference type="Proteomes" id="UP000294933">
    <property type="component" value="Unassembled WGS sequence"/>
</dbReference>
<accession>A0A4Y7QD32</accession>
<organism evidence="1 2">
    <name type="scientific">Rickenella mellea</name>
    <dbReference type="NCBI Taxonomy" id="50990"/>
    <lineage>
        <taxon>Eukaryota</taxon>
        <taxon>Fungi</taxon>
        <taxon>Dikarya</taxon>
        <taxon>Basidiomycota</taxon>
        <taxon>Agaricomycotina</taxon>
        <taxon>Agaricomycetes</taxon>
        <taxon>Hymenochaetales</taxon>
        <taxon>Rickenellaceae</taxon>
        <taxon>Rickenella</taxon>
    </lineage>
</organism>
<gene>
    <name evidence="1" type="ORF">BD410DRAFT_889435</name>
</gene>
<reference evidence="1 2" key="1">
    <citation type="submission" date="2018-06" db="EMBL/GenBank/DDBJ databases">
        <title>A transcriptomic atlas of mushroom development highlights an independent origin of complex multicellularity.</title>
        <authorList>
            <consortium name="DOE Joint Genome Institute"/>
            <person name="Krizsan K."/>
            <person name="Almasi E."/>
            <person name="Merenyi Z."/>
            <person name="Sahu N."/>
            <person name="Viragh M."/>
            <person name="Koszo T."/>
            <person name="Mondo S."/>
            <person name="Kiss B."/>
            <person name="Balint B."/>
            <person name="Kues U."/>
            <person name="Barry K."/>
            <person name="Hegedus J.C."/>
            <person name="Henrissat B."/>
            <person name="Johnson J."/>
            <person name="Lipzen A."/>
            <person name="Ohm R."/>
            <person name="Nagy I."/>
            <person name="Pangilinan J."/>
            <person name="Yan J."/>
            <person name="Xiong Y."/>
            <person name="Grigoriev I.V."/>
            <person name="Hibbett D.S."/>
            <person name="Nagy L.G."/>
        </authorList>
    </citation>
    <scope>NUCLEOTIDE SEQUENCE [LARGE SCALE GENOMIC DNA]</scope>
    <source>
        <strain evidence="1 2">SZMC22713</strain>
    </source>
</reference>
<sequence>MLELATTYTASIGPRWFLRRKGSITTKASCYEGVLRLGVDNNGTGAPVRLRPFAYQLRRFTPYPEEKNSKNEMIHPTLSIDDDSTIDGDSIDDDRTIDGDSISNHTDYNKSIPEDARVIKNNYGFLCLFKPTGFVQCVAGVKNDRPQKSAIWRKVAMTDDKYLLQNVETKTYAYCRADAEEHTVITGEKNERSCRIRIEEDRNLRLY</sequence>
<dbReference type="AlphaFoldDB" id="A0A4Y7QD32"/>
<evidence type="ECO:0000313" key="2">
    <source>
        <dbReference type="Proteomes" id="UP000294933"/>
    </source>
</evidence>
<dbReference type="EMBL" id="ML170164">
    <property type="protein sequence ID" value="TDL25315.1"/>
    <property type="molecule type" value="Genomic_DNA"/>
</dbReference>
<proteinExistence type="predicted"/>
<protein>
    <submittedName>
        <fullName evidence="1">Uncharacterized protein</fullName>
    </submittedName>
</protein>
<name>A0A4Y7QD32_9AGAM</name>